<feature type="domain" description="Ribophorin II C-terminal" evidence="15">
    <location>
        <begin position="174"/>
        <end position="279"/>
    </location>
</feature>
<comment type="subcellular location">
    <subcellularLocation>
        <location evidence="2">Endoplasmic reticulum membrane</location>
        <topology evidence="2">Multi-pass membrane protein</topology>
    </subcellularLocation>
</comment>
<evidence type="ECO:0000256" key="9">
    <source>
        <dbReference type="ARBA" id="ARBA00023136"/>
    </source>
</evidence>
<proteinExistence type="inferred from homology"/>
<evidence type="ECO:0000256" key="6">
    <source>
        <dbReference type="ARBA" id="ARBA00022729"/>
    </source>
</evidence>
<dbReference type="GO" id="GO:0000502">
    <property type="term" value="C:proteasome complex"/>
    <property type="evidence" value="ECO:0007669"/>
    <property type="project" value="UniProtKB-KW"/>
</dbReference>
<evidence type="ECO:0000313" key="17">
    <source>
        <dbReference type="Proteomes" id="UP000738325"/>
    </source>
</evidence>
<evidence type="ECO:0000256" key="3">
    <source>
        <dbReference type="ARBA" id="ARBA00004922"/>
    </source>
</evidence>
<dbReference type="OrthoDB" id="432292at2759"/>
<comment type="caution">
    <text evidence="16">The sequence shown here is derived from an EMBL/GenBank/DDBJ whole genome shotgun (WGS) entry which is preliminary data.</text>
</comment>
<evidence type="ECO:0000256" key="11">
    <source>
        <dbReference type="ARBA" id="ARBA00032139"/>
    </source>
</evidence>
<dbReference type="EMBL" id="JAAAIP010000071">
    <property type="protein sequence ID" value="KAG0326865.1"/>
    <property type="molecule type" value="Genomic_DNA"/>
</dbReference>
<evidence type="ECO:0000256" key="10">
    <source>
        <dbReference type="ARBA" id="ARBA00030078"/>
    </source>
</evidence>
<reference evidence="16" key="1">
    <citation type="journal article" date="2020" name="Fungal Divers.">
        <title>Resolving the Mortierellaceae phylogeny through synthesis of multi-gene phylogenetics and phylogenomics.</title>
        <authorList>
            <person name="Vandepol N."/>
            <person name="Liber J."/>
            <person name="Desiro A."/>
            <person name="Na H."/>
            <person name="Kennedy M."/>
            <person name="Barry K."/>
            <person name="Grigoriev I.V."/>
            <person name="Miller A.N."/>
            <person name="O'Donnell K."/>
            <person name="Stajich J.E."/>
            <person name="Bonito G."/>
        </authorList>
    </citation>
    <scope>NUCLEOTIDE SEQUENCE</scope>
    <source>
        <strain evidence="16">REB-010B</strain>
    </source>
</reference>
<feature type="signal peptide" evidence="13">
    <location>
        <begin position="1"/>
        <end position="21"/>
    </location>
</feature>
<organism evidence="16 17">
    <name type="scientific">Dissophora globulifera</name>
    <dbReference type="NCBI Taxonomy" id="979702"/>
    <lineage>
        <taxon>Eukaryota</taxon>
        <taxon>Fungi</taxon>
        <taxon>Fungi incertae sedis</taxon>
        <taxon>Mucoromycota</taxon>
        <taxon>Mortierellomycotina</taxon>
        <taxon>Mortierellomycetes</taxon>
        <taxon>Mortierellales</taxon>
        <taxon>Mortierellaceae</taxon>
        <taxon>Dissophora</taxon>
    </lineage>
</organism>
<feature type="transmembrane region" description="Helical" evidence="12">
    <location>
        <begin position="184"/>
        <end position="204"/>
    </location>
</feature>
<evidence type="ECO:0000256" key="7">
    <source>
        <dbReference type="ARBA" id="ARBA00022824"/>
    </source>
</evidence>
<dbReference type="Proteomes" id="UP000738325">
    <property type="component" value="Unassembled WGS sequence"/>
</dbReference>
<keyword evidence="17" id="KW-1185">Reference proteome</keyword>
<dbReference type="PANTHER" id="PTHR12640:SF0">
    <property type="entry name" value="DOLICHYL-DIPHOSPHOOLIGOSACCHARIDE--PROTEIN GLYCOSYLTRANSFERASE SUBUNIT 2"/>
    <property type="match status" value="1"/>
</dbReference>
<keyword evidence="16" id="KW-0647">Proteasome</keyword>
<evidence type="ECO:0000256" key="1">
    <source>
        <dbReference type="ARBA" id="ARBA00002791"/>
    </source>
</evidence>
<evidence type="ECO:0000256" key="2">
    <source>
        <dbReference type="ARBA" id="ARBA00004477"/>
    </source>
</evidence>
<comment type="similarity">
    <text evidence="4">Belongs to the SWP1 family.</text>
</comment>
<comment type="pathway">
    <text evidence="3">Protein modification; protein glycosylation.</text>
</comment>
<feature type="transmembrane region" description="Helical" evidence="12">
    <location>
        <begin position="224"/>
        <end position="242"/>
    </location>
</feature>
<sequence length="291" mass="32458">MAKLRSLLLFTLLASLSTVLAESWKVNNINIQVVSKDGAKKAEHKLEYPYAIQDLSAEPTDSLKLSFKLENSVRPHQAMVVFQSQDEFQDEVMVAASVKGSGKGRLELNFARGDTKFKYGTRKYSMTFLLGGPKVDEPYKYTLGHIEVKGPSVNPPTRPTRVEYKSQPEIHHQFRPDQKLINQAISGAFTILVLTPFAALFILWGQLGIKFEPLKALATKPLDLIAALVFFGSLAGIEYVFYSYWTHVTLFPVLQYLGVLSLVAVISGRSVLSTAQTRRLQRTAGSAKKEF</sequence>
<dbReference type="InterPro" id="IPR056790">
    <property type="entry name" value="Ribophorin_II_C"/>
</dbReference>
<evidence type="ECO:0000256" key="5">
    <source>
        <dbReference type="ARBA" id="ARBA00022692"/>
    </source>
</evidence>
<keyword evidence="6 13" id="KW-0732">Signal</keyword>
<accession>A0A9P6RR64</accession>
<name>A0A9P6RR64_9FUNG</name>
<keyword evidence="7" id="KW-0256">Endoplasmic reticulum</keyword>
<dbReference type="InterPro" id="IPR008814">
    <property type="entry name" value="Swp1"/>
</dbReference>
<dbReference type="Pfam" id="PF23860">
    <property type="entry name" value="Ribophorin_II_3rd"/>
    <property type="match status" value="1"/>
</dbReference>
<evidence type="ECO:0000259" key="14">
    <source>
        <dbReference type="Pfam" id="PF23860"/>
    </source>
</evidence>
<evidence type="ECO:0000259" key="15">
    <source>
        <dbReference type="Pfam" id="PF25147"/>
    </source>
</evidence>
<dbReference type="Pfam" id="PF25147">
    <property type="entry name" value="Ribophorin_II_C"/>
    <property type="match status" value="1"/>
</dbReference>
<keyword evidence="5 12" id="KW-0812">Transmembrane</keyword>
<dbReference type="AlphaFoldDB" id="A0A9P6RR64"/>
<feature type="chain" id="PRO_5044295370" description="Ribophorin II" evidence="13">
    <location>
        <begin position="22"/>
        <end position="291"/>
    </location>
</feature>
<protein>
    <recommendedName>
        <fullName evidence="11">Ribophorin II</fullName>
    </recommendedName>
    <alternativeName>
        <fullName evidence="10">Ribophorin-2</fullName>
    </alternativeName>
</protein>
<dbReference type="PANTHER" id="PTHR12640">
    <property type="entry name" value="RIBOPHORIN II"/>
    <property type="match status" value="1"/>
</dbReference>
<evidence type="ECO:0000256" key="12">
    <source>
        <dbReference type="SAM" id="Phobius"/>
    </source>
</evidence>
<evidence type="ECO:0000256" key="8">
    <source>
        <dbReference type="ARBA" id="ARBA00022989"/>
    </source>
</evidence>
<comment type="function">
    <text evidence="1">Subunit of the oligosaccharyl transferase (OST) complex that catalyzes the initial transfer of a defined glycan (Glc(3)Man(9)GlcNAc(2) in eukaryotes) from the lipid carrier dolichol-pyrophosphate to an asparagine residue within an Asn-X-Ser/Thr consensus motif in nascent polypeptide chains, the first step in protein N-glycosylation. N-glycosylation occurs cotranslationally and the complex associates with the Sec61 complex at the channel-forming translocon complex that mediates protein translocation across the endoplasmic reticulum (ER). All subunits are required for a maximal enzyme activity.</text>
</comment>
<evidence type="ECO:0000256" key="13">
    <source>
        <dbReference type="SAM" id="SignalP"/>
    </source>
</evidence>
<feature type="transmembrane region" description="Helical" evidence="12">
    <location>
        <begin position="254"/>
        <end position="272"/>
    </location>
</feature>
<dbReference type="GO" id="GO:0006487">
    <property type="term" value="P:protein N-linked glycosylation"/>
    <property type="evidence" value="ECO:0007669"/>
    <property type="project" value="TreeGrafter"/>
</dbReference>
<keyword evidence="8 12" id="KW-1133">Transmembrane helix</keyword>
<evidence type="ECO:0000313" key="16">
    <source>
        <dbReference type="EMBL" id="KAG0326865.1"/>
    </source>
</evidence>
<gene>
    <name evidence="16" type="primary">RPN2_2</name>
    <name evidence="16" type="ORF">BGZ99_008872</name>
</gene>
<evidence type="ECO:0000256" key="4">
    <source>
        <dbReference type="ARBA" id="ARBA00009038"/>
    </source>
</evidence>
<dbReference type="InterPro" id="IPR055374">
    <property type="entry name" value="Ribophorin_II_3rd"/>
</dbReference>
<dbReference type="GO" id="GO:0008250">
    <property type="term" value="C:oligosaccharyltransferase complex"/>
    <property type="evidence" value="ECO:0007669"/>
    <property type="project" value="InterPro"/>
</dbReference>
<keyword evidence="9 12" id="KW-0472">Membrane</keyword>
<feature type="domain" description="Ribophorin II third" evidence="14">
    <location>
        <begin position="28"/>
        <end position="148"/>
    </location>
</feature>